<dbReference type="GO" id="GO:0016787">
    <property type="term" value="F:hydrolase activity"/>
    <property type="evidence" value="ECO:0007669"/>
    <property type="project" value="UniProtKB-KW"/>
</dbReference>
<keyword evidence="4" id="KW-1185">Reference proteome</keyword>
<comment type="caution">
    <text evidence="3">The sequence shown here is derived from an EMBL/GenBank/DDBJ whole genome shotgun (WGS) entry which is preliminary data.</text>
</comment>
<proteinExistence type="predicted"/>
<keyword evidence="3" id="KW-0378">Hydrolase</keyword>
<evidence type="ECO:0000256" key="1">
    <source>
        <dbReference type="SAM" id="Phobius"/>
    </source>
</evidence>
<dbReference type="AlphaFoldDB" id="A0A5R9LGD3"/>
<accession>A0A5R9LGD3</accession>
<feature type="domain" description="Serine aminopeptidase S33" evidence="2">
    <location>
        <begin position="129"/>
        <end position="248"/>
    </location>
</feature>
<name>A0A5R9LGD3_9ENTR</name>
<dbReference type="RefSeq" id="WP_138361543.1">
    <property type="nucleotide sequence ID" value="NZ_VCHQ01000018.1"/>
</dbReference>
<organism evidence="3 4">
    <name type="scientific">Klebsiella indica</name>
    <dbReference type="NCBI Taxonomy" id="2582917"/>
    <lineage>
        <taxon>Bacteria</taxon>
        <taxon>Pseudomonadati</taxon>
        <taxon>Pseudomonadota</taxon>
        <taxon>Gammaproteobacteria</taxon>
        <taxon>Enterobacterales</taxon>
        <taxon>Enterobacteriaceae</taxon>
        <taxon>Klebsiella/Raoultella group</taxon>
        <taxon>Klebsiella</taxon>
    </lineage>
</organism>
<sequence>MAMMRFTRILNKSGVRMVSLAKKCFMGLLVVVVVFFIGRIYESQRGPALHRWHTWTADEMTASEIDHATFAQYLAREGAIFRDLKSTITDALNDDEKTTINRFYAQSLVYPDKFHPNWNRSFILLPQGKPRGAAVLLHGLTDSPYSVRYLAQRYQQQGFVAVAPRLPGHGTAPGALTAVDRNEWIATTRLAVREATRLTGPDVPLHIIGYSNGGALALKYALDSLDDKSLRRPQQIILLSPMIGVTAFARFAGIAGLPSIFPAFARAAWLNIVPEFNPYKYNSFPVKAARQSWLLSQALQQQIVKASQNKRLAELAPVLTFQSVMDSTVSTRAVVDSLYRYLPDNGSELVIFDINQAANLRALFRPSLYSAVSSLLPSAPRPYATTIITNAAADTDDTVARTTLAGTRTETVTPLHITWPQDMYSLSHVAVPFPLSDSLYGREPVEKNRYGISIGTISLRGETSTLSIGLDTLMRVTSNPFFPWMMARVDHHIACSFQADVAACLRAQAAGSE</sequence>
<keyword evidence="1" id="KW-0472">Membrane</keyword>
<protein>
    <submittedName>
        <fullName evidence="3">Alpha/beta hydrolase</fullName>
    </submittedName>
</protein>
<keyword evidence="1" id="KW-1133">Transmembrane helix</keyword>
<reference evidence="3 4" key="1">
    <citation type="submission" date="2019-05" db="EMBL/GenBank/DDBJ databases">
        <title>Genome sequence of Klebsiella sp strain TOUT106.</title>
        <authorList>
            <person name="Rahi P."/>
            <person name="Chaudhari D."/>
        </authorList>
    </citation>
    <scope>NUCLEOTIDE SEQUENCE [LARGE SCALE GENOMIC DNA]</scope>
    <source>
        <strain evidence="3 4">TOUT106</strain>
    </source>
</reference>
<dbReference type="SUPFAM" id="SSF53474">
    <property type="entry name" value="alpha/beta-Hydrolases"/>
    <property type="match status" value="1"/>
</dbReference>
<dbReference type="EMBL" id="VCHQ01000018">
    <property type="protein sequence ID" value="TLV15642.1"/>
    <property type="molecule type" value="Genomic_DNA"/>
</dbReference>
<feature type="transmembrane region" description="Helical" evidence="1">
    <location>
        <begin position="20"/>
        <end position="41"/>
    </location>
</feature>
<dbReference type="Proteomes" id="UP000307430">
    <property type="component" value="Unassembled WGS sequence"/>
</dbReference>
<evidence type="ECO:0000313" key="3">
    <source>
        <dbReference type="EMBL" id="TLV15642.1"/>
    </source>
</evidence>
<evidence type="ECO:0000313" key="4">
    <source>
        <dbReference type="Proteomes" id="UP000307430"/>
    </source>
</evidence>
<dbReference type="Gene3D" id="3.40.50.1820">
    <property type="entry name" value="alpha/beta hydrolase"/>
    <property type="match status" value="1"/>
</dbReference>
<dbReference type="InterPro" id="IPR022742">
    <property type="entry name" value="Hydrolase_4"/>
</dbReference>
<evidence type="ECO:0000259" key="2">
    <source>
        <dbReference type="Pfam" id="PF12146"/>
    </source>
</evidence>
<dbReference type="InterPro" id="IPR029058">
    <property type="entry name" value="AB_hydrolase_fold"/>
</dbReference>
<gene>
    <name evidence="3" type="ORF">FE839_14680</name>
</gene>
<dbReference type="Pfam" id="PF12146">
    <property type="entry name" value="Hydrolase_4"/>
    <property type="match status" value="1"/>
</dbReference>
<keyword evidence="1" id="KW-0812">Transmembrane</keyword>